<dbReference type="InterPro" id="IPR003594">
    <property type="entry name" value="HATPase_dom"/>
</dbReference>
<dbReference type="EC" id="2.7.13.3" evidence="2"/>
<keyword evidence="5" id="KW-0238">DNA-binding</keyword>
<dbReference type="InterPro" id="IPR018062">
    <property type="entry name" value="HTH_AraC-typ_CS"/>
</dbReference>
<evidence type="ECO:0000256" key="7">
    <source>
        <dbReference type="PROSITE-ProRule" id="PRU00169"/>
    </source>
</evidence>
<dbReference type="Pfam" id="PF00512">
    <property type="entry name" value="HisKA"/>
    <property type="match status" value="1"/>
</dbReference>
<dbReference type="Gene3D" id="1.10.287.130">
    <property type="match status" value="1"/>
</dbReference>
<dbReference type="InterPro" id="IPR003661">
    <property type="entry name" value="HisK_dim/P_dom"/>
</dbReference>
<sequence length="1352" mass="154801">MEVRSMKWPFCILLLLYGTLTDATSLPPVFYLGIEHGLSNNEVNCIYQARGGYIWVGTFDGLNRYDGYSFKTFRKKIGDANSLVNNHVQDIQEDASGQLWVATRGGVSVYNPLLEKFTTLAYSPLNQQTERVANNITSLKKDVNDDMLVGTAREGLLVHDHNKQRTYQVPVLEVGVPVTRYHVSAIETDPQKQVWIFVEGKGLYRYNRHQRTARLFSDKLRQAVCIRADKAGHLWLGSATGIYRYTIATDQYMFFPLPSAVTGLYIDRKEDLWISTDGEGMYVMNCLAMQIRHLAGEKGEEIFTSKAIKGVWEDQEGRYWVATLRGGINIMDNHRRLFKIFIPGAFKKEYYDNYFISAFSEDASGNIWIGTDGNGLCYWNRFRDIFIHFMKEDHLGLSSNSITGVLKDHAGDIWVGTWGGGVSRYQSASRSFEHFTLIDPLTKANCSQAWKLFEDAGHTLWVSTYGDGGLFRFNSDSHCFELFDDSIGNILTMMEDHEGNLWAGTDDKLLLIDKKGKKHISYDIGYRIRSILEAGNDWMWIATEGNGLLYFHKKTGQYTRFTENEGLPNNAVLNILRDNTGYLWLSTSYGLSRFDTATYKFQNFSASNGLQSNQFSYSGALKLRSGELLFGGIKGFNLFEPKEIELSEDSPVVMLAGIKINNVPLSDSCNLRYITAQTQNAVTRLELPYEKASLAFEYVAPEYSLPDKVSYAYFLEGWDKNWIQAGKVKTAYYSRLNEGNYVLHIKAANGSGKWGPETRLRLQVLPPWYRSWWAYGLYVAVTCVIIYFYTQYKRRQTCMAYELLLAQIEIRQEKELNEKKLSFFTNITHELRTPLTLIVNPVSEMLEKVGSELKKDLNLVYRNANRLLMMADQLLLFSMMDKEVSHLQISRLNLYELCNNTFECFSQMAVHKSIQYQLICDNRQLEISGDAQKLEIVLFNLISNAFKFTPSLGSIIIEVKENGTDVEIQVSDTGCGIDDHVKSRLFEKYYHGKERPQNQEPGFGIGLYLVKQFIEYHEGSVEYISSPGQGTSFHIRLKKDKWPDVFPESVAEKILSKRDNPKPLLEEDLVPPPAVGPLEITEKKSLLVVDDDTEFRQYLKRKFEDKYLVYEAGNGMHGWEIAQHHIPDILICDVLMDEMNGIELCRKIKQDPSLNHIPVVLLSGMSSPEKKLEGIESGAEDYITKPFDQELLAARIHTILENRNALQKYFRDNITLRENSQKISAVYKVFLEKCIEIIEDNLDNGNLGPRFLAKQCNMSYSKLYRNVKSISGLAINAFIRSIRLRKAALLILSTDMNVSEAAYKVGIYDLKYFRKQFKDLYGVNPSGYKKKYQHLFSREYNLVVGVQAPYQE</sequence>
<dbReference type="InterPro" id="IPR015943">
    <property type="entry name" value="WD40/YVTN_repeat-like_dom_sf"/>
</dbReference>
<evidence type="ECO:0000256" key="4">
    <source>
        <dbReference type="ARBA" id="ARBA00023015"/>
    </source>
</evidence>
<dbReference type="SUPFAM" id="SSF47384">
    <property type="entry name" value="Homodimeric domain of signal transducing histidine kinase"/>
    <property type="match status" value="1"/>
</dbReference>
<dbReference type="Gene3D" id="3.30.565.10">
    <property type="entry name" value="Histidine kinase-like ATPase, C-terminal domain"/>
    <property type="match status" value="1"/>
</dbReference>
<dbReference type="Proteomes" id="UP000676386">
    <property type="component" value="Unassembled WGS sequence"/>
</dbReference>
<keyword evidence="3 7" id="KW-0597">Phosphoprotein</keyword>
<dbReference type="PROSITE" id="PS50110">
    <property type="entry name" value="RESPONSE_REGULATORY"/>
    <property type="match status" value="1"/>
</dbReference>
<protein>
    <recommendedName>
        <fullName evidence="2">histidine kinase</fullName>
        <ecNumber evidence="2">2.7.13.3</ecNumber>
    </recommendedName>
</protein>
<dbReference type="InterPro" id="IPR011006">
    <property type="entry name" value="CheY-like_superfamily"/>
</dbReference>
<dbReference type="Gene3D" id="3.40.50.2300">
    <property type="match status" value="1"/>
</dbReference>
<dbReference type="Gene3D" id="2.130.10.10">
    <property type="entry name" value="YVTN repeat-like/Quinoprotein amine dehydrogenase"/>
    <property type="match status" value="2"/>
</dbReference>
<dbReference type="InterPro" id="IPR001789">
    <property type="entry name" value="Sig_transdc_resp-reg_receiver"/>
</dbReference>
<evidence type="ECO:0000256" key="6">
    <source>
        <dbReference type="ARBA" id="ARBA00023163"/>
    </source>
</evidence>
<dbReference type="Gene3D" id="1.10.10.60">
    <property type="entry name" value="Homeodomain-like"/>
    <property type="match status" value="1"/>
</dbReference>
<comment type="caution">
    <text evidence="11">The sequence shown here is derived from an EMBL/GenBank/DDBJ whole genome shotgun (WGS) entry which is preliminary data.</text>
</comment>
<evidence type="ECO:0000313" key="12">
    <source>
        <dbReference type="Proteomes" id="UP000676386"/>
    </source>
</evidence>
<evidence type="ECO:0000259" key="10">
    <source>
        <dbReference type="PROSITE" id="PS50110"/>
    </source>
</evidence>
<proteinExistence type="predicted"/>
<dbReference type="SUPFAM" id="SSF63829">
    <property type="entry name" value="Calcium-dependent phosphotriesterase"/>
    <property type="match status" value="3"/>
</dbReference>
<dbReference type="InterPro" id="IPR036890">
    <property type="entry name" value="HATPase_C_sf"/>
</dbReference>
<dbReference type="InterPro" id="IPR036097">
    <property type="entry name" value="HisK_dim/P_sf"/>
</dbReference>
<dbReference type="InterPro" id="IPR004358">
    <property type="entry name" value="Sig_transdc_His_kin-like_C"/>
</dbReference>
<dbReference type="InterPro" id="IPR009057">
    <property type="entry name" value="Homeodomain-like_sf"/>
</dbReference>
<dbReference type="PANTHER" id="PTHR43547">
    <property type="entry name" value="TWO-COMPONENT HISTIDINE KINASE"/>
    <property type="match status" value="1"/>
</dbReference>
<dbReference type="SUPFAM" id="SSF46689">
    <property type="entry name" value="Homeodomain-like"/>
    <property type="match status" value="1"/>
</dbReference>
<keyword evidence="12" id="KW-1185">Reference proteome</keyword>
<dbReference type="SMART" id="SM00448">
    <property type="entry name" value="REC"/>
    <property type="match status" value="1"/>
</dbReference>
<evidence type="ECO:0000256" key="1">
    <source>
        <dbReference type="ARBA" id="ARBA00000085"/>
    </source>
</evidence>
<gene>
    <name evidence="11" type="ORF">KE626_12660</name>
</gene>
<dbReference type="Pfam" id="PF00072">
    <property type="entry name" value="Response_reg"/>
    <property type="match status" value="1"/>
</dbReference>
<dbReference type="CDD" id="cd00082">
    <property type="entry name" value="HisKA"/>
    <property type="match status" value="1"/>
</dbReference>
<name>A0ABS5IZF0_9BACT</name>
<evidence type="ECO:0000256" key="2">
    <source>
        <dbReference type="ARBA" id="ARBA00012438"/>
    </source>
</evidence>
<dbReference type="Pfam" id="PF07494">
    <property type="entry name" value="Reg_prop"/>
    <property type="match status" value="6"/>
</dbReference>
<dbReference type="SMART" id="SM00388">
    <property type="entry name" value="HisKA"/>
    <property type="match status" value="1"/>
</dbReference>
<reference evidence="11 12" key="1">
    <citation type="submission" date="2021-04" db="EMBL/GenBank/DDBJ databases">
        <title>Chitinophaga sp. nov., isolated from the rhizosphere soil.</title>
        <authorList>
            <person name="He S."/>
        </authorList>
    </citation>
    <scope>NUCLEOTIDE SEQUENCE [LARGE SCALE GENOMIC DNA]</scope>
    <source>
        <strain evidence="11 12">2R12</strain>
    </source>
</reference>
<organism evidence="11 12">
    <name type="scientific">Chitinophaga hostae</name>
    <dbReference type="NCBI Taxonomy" id="2831022"/>
    <lineage>
        <taxon>Bacteria</taxon>
        <taxon>Pseudomonadati</taxon>
        <taxon>Bacteroidota</taxon>
        <taxon>Chitinophagia</taxon>
        <taxon>Chitinophagales</taxon>
        <taxon>Chitinophagaceae</taxon>
        <taxon>Chitinophaga</taxon>
    </lineage>
</organism>
<feature type="domain" description="Histidine kinase" evidence="9">
    <location>
        <begin position="826"/>
        <end position="1041"/>
    </location>
</feature>
<dbReference type="PROSITE" id="PS00041">
    <property type="entry name" value="HTH_ARAC_FAMILY_1"/>
    <property type="match status" value="1"/>
</dbReference>
<evidence type="ECO:0000256" key="3">
    <source>
        <dbReference type="ARBA" id="ARBA00022553"/>
    </source>
</evidence>
<keyword evidence="4" id="KW-0805">Transcription regulation</keyword>
<dbReference type="InterPro" id="IPR018060">
    <property type="entry name" value="HTH_AraC"/>
</dbReference>
<dbReference type="PROSITE" id="PS01124">
    <property type="entry name" value="HTH_ARAC_FAMILY_2"/>
    <property type="match status" value="1"/>
</dbReference>
<dbReference type="Pfam" id="PF12833">
    <property type="entry name" value="HTH_18"/>
    <property type="match status" value="1"/>
</dbReference>
<dbReference type="SUPFAM" id="SSF52172">
    <property type="entry name" value="CheY-like"/>
    <property type="match status" value="1"/>
</dbReference>
<dbReference type="InterPro" id="IPR011123">
    <property type="entry name" value="Y_Y_Y"/>
</dbReference>
<dbReference type="PANTHER" id="PTHR43547:SF2">
    <property type="entry name" value="HYBRID SIGNAL TRANSDUCTION HISTIDINE KINASE C"/>
    <property type="match status" value="1"/>
</dbReference>
<dbReference type="Gene3D" id="2.60.40.10">
    <property type="entry name" value="Immunoglobulins"/>
    <property type="match status" value="1"/>
</dbReference>
<evidence type="ECO:0000259" key="8">
    <source>
        <dbReference type="PROSITE" id="PS01124"/>
    </source>
</evidence>
<accession>A0ABS5IZF0</accession>
<dbReference type="Pfam" id="PF07495">
    <property type="entry name" value="Y_Y_Y"/>
    <property type="match status" value="1"/>
</dbReference>
<feature type="domain" description="Response regulatory" evidence="10">
    <location>
        <begin position="1085"/>
        <end position="1200"/>
    </location>
</feature>
<dbReference type="SMART" id="SM00387">
    <property type="entry name" value="HATPase_c"/>
    <property type="match status" value="1"/>
</dbReference>
<dbReference type="InterPro" id="IPR005467">
    <property type="entry name" value="His_kinase_dom"/>
</dbReference>
<dbReference type="InterPro" id="IPR011110">
    <property type="entry name" value="Reg_prop"/>
</dbReference>
<comment type="catalytic activity">
    <reaction evidence="1">
        <text>ATP + protein L-histidine = ADP + protein N-phospho-L-histidine.</text>
        <dbReference type="EC" id="2.7.13.3"/>
    </reaction>
</comment>
<keyword evidence="6" id="KW-0804">Transcription</keyword>
<dbReference type="SMART" id="SM00342">
    <property type="entry name" value="HTH_ARAC"/>
    <property type="match status" value="1"/>
</dbReference>
<dbReference type="EMBL" id="JAGTXB010000005">
    <property type="protein sequence ID" value="MBS0028161.1"/>
    <property type="molecule type" value="Genomic_DNA"/>
</dbReference>
<dbReference type="PRINTS" id="PR00344">
    <property type="entry name" value="BCTRLSENSOR"/>
</dbReference>
<evidence type="ECO:0000313" key="11">
    <source>
        <dbReference type="EMBL" id="MBS0028161.1"/>
    </source>
</evidence>
<dbReference type="SUPFAM" id="SSF55874">
    <property type="entry name" value="ATPase domain of HSP90 chaperone/DNA topoisomerase II/histidine kinase"/>
    <property type="match status" value="1"/>
</dbReference>
<evidence type="ECO:0000259" key="9">
    <source>
        <dbReference type="PROSITE" id="PS50109"/>
    </source>
</evidence>
<evidence type="ECO:0000256" key="5">
    <source>
        <dbReference type="ARBA" id="ARBA00023125"/>
    </source>
</evidence>
<dbReference type="InterPro" id="IPR013783">
    <property type="entry name" value="Ig-like_fold"/>
</dbReference>
<dbReference type="RefSeq" id="WP_211973271.1">
    <property type="nucleotide sequence ID" value="NZ_CBFHAM010000003.1"/>
</dbReference>
<dbReference type="Pfam" id="PF02518">
    <property type="entry name" value="HATPase_c"/>
    <property type="match status" value="1"/>
</dbReference>
<feature type="domain" description="HTH araC/xylS-type" evidence="8">
    <location>
        <begin position="1232"/>
        <end position="1331"/>
    </location>
</feature>
<feature type="modified residue" description="4-aspartylphosphate" evidence="7">
    <location>
        <position position="1133"/>
    </location>
</feature>
<dbReference type="PROSITE" id="PS50109">
    <property type="entry name" value="HIS_KIN"/>
    <property type="match status" value="1"/>
</dbReference>